<dbReference type="GO" id="GO:0005829">
    <property type="term" value="C:cytosol"/>
    <property type="evidence" value="ECO:0007669"/>
    <property type="project" value="TreeGrafter"/>
</dbReference>
<dbReference type="EC" id="2.5.1.15" evidence="5 10"/>
<evidence type="ECO:0000256" key="5">
    <source>
        <dbReference type="ARBA" id="ARBA00012458"/>
    </source>
</evidence>
<keyword evidence="6 10" id="KW-0808">Transferase</keyword>
<dbReference type="PROSITE" id="PS00792">
    <property type="entry name" value="DHPS_1"/>
    <property type="match status" value="1"/>
</dbReference>
<dbReference type="Proteomes" id="UP000077071">
    <property type="component" value="Chromosome"/>
</dbReference>
<comment type="cofactor">
    <cofactor evidence="2 10">
        <name>Mg(2+)</name>
        <dbReference type="ChEBI" id="CHEBI:18420"/>
    </cofactor>
</comment>
<sequence>MGTSVAELTPTGRAALLGILNVTPDSFSDGGHWLSVDDAVRHGLDLTRPAGDGPASFGADLVDVGGESTRPGAARVDTAAEQGRVLPVVRALAAEGVRVSIDTMSAATAQAALDVGAVVVNDVSGGLADPRMLPLVAERGAVYIAMHWRGHSAGMTALASYGDVVADVRGELERRIDAARAAGIRDDLLLLDPGLGFAKNGAHDWALLAGLDAIVSLGFPVLVGHSRKRFLAPFAPAGAPAADRDEVSAMLSLVAAEHGAWGVRVHDVRSSARALALAARLQEETL</sequence>
<evidence type="ECO:0000313" key="11">
    <source>
        <dbReference type="EMBL" id="AND17589.1"/>
    </source>
</evidence>
<evidence type="ECO:0000256" key="4">
    <source>
        <dbReference type="ARBA" id="ARBA00009503"/>
    </source>
</evidence>
<comment type="pathway">
    <text evidence="3 10">Cofactor biosynthesis; tetrahydrofolate biosynthesis; 7,8-dihydrofolate from 2-amino-4-hydroxy-6-hydroxymethyl-7,8-dihydropteridine diphosphate and 4-aminobenzoate: step 1/2.</text>
</comment>
<dbReference type="PATRIC" id="fig|33888.3.peg.2766"/>
<gene>
    <name evidence="11" type="ORF">A6122_2473</name>
</gene>
<dbReference type="GO" id="GO:0046872">
    <property type="term" value="F:metal ion binding"/>
    <property type="evidence" value="ECO:0007669"/>
    <property type="project" value="UniProtKB-KW"/>
</dbReference>
<evidence type="ECO:0000256" key="2">
    <source>
        <dbReference type="ARBA" id="ARBA00001946"/>
    </source>
</evidence>
<dbReference type="SUPFAM" id="SSF51717">
    <property type="entry name" value="Dihydropteroate synthetase-like"/>
    <property type="match status" value="1"/>
</dbReference>
<comment type="function">
    <text evidence="10">Catalyzes the condensation of para-aminobenzoate (pABA) with 6-hydroxymethyl-7,8-dihydropterin diphosphate (DHPt-PP) to form 7,8-dihydropteroate (H2Pte), the immediate precursor of folate derivatives.</text>
</comment>
<evidence type="ECO:0000256" key="3">
    <source>
        <dbReference type="ARBA" id="ARBA00004763"/>
    </source>
</evidence>
<reference evidence="11 12" key="1">
    <citation type="submission" date="2016-05" db="EMBL/GenBank/DDBJ databases">
        <title>Complete genome sequence of Rathayibacter tritici NCPPB 1953.</title>
        <authorList>
            <person name="Park J."/>
            <person name="Lee H.-H."/>
            <person name="Lee S.-W."/>
            <person name="Seo Y.-S."/>
        </authorList>
    </citation>
    <scope>NUCLEOTIDE SEQUENCE [LARGE SCALE GENOMIC DNA]</scope>
    <source>
        <strain evidence="11 12">NCPPB 1953</strain>
    </source>
</reference>
<dbReference type="AlphaFoldDB" id="A0A160KV91"/>
<dbReference type="PANTHER" id="PTHR20941:SF1">
    <property type="entry name" value="FOLIC ACID SYNTHESIS PROTEIN FOL1"/>
    <property type="match status" value="1"/>
</dbReference>
<dbReference type="PROSITE" id="PS00793">
    <property type="entry name" value="DHPS_2"/>
    <property type="match status" value="1"/>
</dbReference>
<dbReference type="UniPathway" id="UPA00077">
    <property type="reaction ID" value="UER00156"/>
</dbReference>
<proteinExistence type="inferred from homology"/>
<evidence type="ECO:0000313" key="12">
    <source>
        <dbReference type="Proteomes" id="UP000077071"/>
    </source>
</evidence>
<evidence type="ECO:0000256" key="6">
    <source>
        <dbReference type="ARBA" id="ARBA00022679"/>
    </source>
</evidence>
<dbReference type="GO" id="GO:0046654">
    <property type="term" value="P:tetrahydrofolate biosynthetic process"/>
    <property type="evidence" value="ECO:0007669"/>
    <property type="project" value="UniProtKB-UniPathway"/>
</dbReference>
<accession>A0A160KV91</accession>
<dbReference type="InterPro" id="IPR000489">
    <property type="entry name" value="Pterin-binding_dom"/>
</dbReference>
<keyword evidence="12" id="KW-1185">Reference proteome</keyword>
<evidence type="ECO:0000256" key="1">
    <source>
        <dbReference type="ARBA" id="ARBA00000012"/>
    </source>
</evidence>
<dbReference type="NCBIfam" id="TIGR01496">
    <property type="entry name" value="DHPS"/>
    <property type="match status" value="1"/>
</dbReference>
<dbReference type="PROSITE" id="PS50972">
    <property type="entry name" value="PTERIN_BINDING"/>
    <property type="match status" value="1"/>
</dbReference>
<keyword evidence="9 10" id="KW-0289">Folate biosynthesis</keyword>
<dbReference type="PANTHER" id="PTHR20941">
    <property type="entry name" value="FOLATE SYNTHESIS PROTEINS"/>
    <property type="match status" value="1"/>
</dbReference>
<dbReference type="InterPro" id="IPR011005">
    <property type="entry name" value="Dihydropteroate_synth-like_sf"/>
</dbReference>
<dbReference type="KEGG" id="rtn:A6122_2473"/>
<dbReference type="OrthoDB" id="9811744at2"/>
<comment type="similarity">
    <text evidence="4 10">Belongs to the DHPS family.</text>
</comment>
<dbReference type="InterPro" id="IPR045031">
    <property type="entry name" value="DHP_synth-like"/>
</dbReference>
<evidence type="ECO:0000256" key="9">
    <source>
        <dbReference type="ARBA" id="ARBA00022909"/>
    </source>
</evidence>
<evidence type="ECO:0000256" key="10">
    <source>
        <dbReference type="RuleBase" id="RU361205"/>
    </source>
</evidence>
<evidence type="ECO:0000256" key="8">
    <source>
        <dbReference type="ARBA" id="ARBA00022842"/>
    </source>
</evidence>
<organism evidence="11 12">
    <name type="scientific">Rathayibacter tritici</name>
    <dbReference type="NCBI Taxonomy" id="33888"/>
    <lineage>
        <taxon>Bacteria</taxon>
        <taxon>Bacillati</taxon>
        <taxon>Actinomycetota</taxon>
        <taxon>Actinomycetes</taxon>
        <taxon>Micrococcales</taxon>
        <taxon>Microbacteriaceae</taxon>
        <taxon>Rathayibacter</taxon>
    </lineage>
</organism>
<dbReference type="InterPro" id="IPR006390">
    <property type="entry name" value="DHP_synth_dom"/>
</dbReference>
<comment type="catalytic activity">
    <reaction evidence="1">
        <text>(7,8-dihydropterin-6-yl)methyl diphosphate + 4-aminobenzoate = 7,8-dihydropteroate + diphosphate</text>
        <dbReference type="Rhea" id="RHEA:19949"/>
        <dbReference type="ChEBI" id="CHEBI:17836"/>
        <dbReference type="ChEBI" id="CHEBI:17839"/>
        <dbReference type="ChEBI" id="CHEBI:33019"/>
        <dbReference type="ChEBI" id="CHEBI:72950"/>
        <dbReference type="EC" id="2.5.1.15"/>
    </reaction>
</comment>
<protein>
    <recommendedName>
        <fullName evidence="5 10">Dihydropteroate synthase</fullName>
        <shortName evidence="10">DHPS</shortName>
        <ecNumber evidence="5 10">2.5.1.15</ecNumber>
    </recommendedName>
    <alternativeName>
        <fullName evidence="10">Dihydropteroate pyrophosphorylase</fullName>
    </alternativeName>
</protein>
<keyword evidence="7 10" id="KW-0479">Metal-binding</keyword>
<dbReference type="Pfam" id="PF00809">
    <property type="entry name" value="Pterin_bind"/>
    <property type="match status" value="1"/>
</dbReference>
<evidence type="ECO:0000256" key="7">
    <source>
        <dbReference type="ARBA" id="ARBA00022723"/>
    </source>
</evidence>
<dbReference type="STRING" id="33888.A6122_2473"/>
<dbReference type="RefSeq" id="WP_068255660.1">
    <property type="nucleotide sequence ID" value="NZ_CP015515.1"/>
</dbReference>
<dbReference type="GO" id="GO:0046656">
    <property type="term" value="P:folic acid biosynthetic process"/>
    <property type="evidence" value="ECO:0007669"/>
    <property type="project" value="UniProtKB-KW"/>
</dbReference>
<dbReference type="GO" id="GO:0004156">
    <property type="term" value="F:dihydropteroate synthase activity"/>
    <property type="evidence" value="ECO:0007669"/>
    <property type="project" value="UniProtKB-EC"/>
</dbReference>
<keyword evidence="8 10" id="KW-0460">Magnesium</keyword>
<dbReference type="CDD" id="cd00739">
    <property type="entry name" value="DHPS"/>
    <property type="match status" value="1"/>
</dbReference>
<name>A0A160KV91_9MICO</name>
<dbReference type="EMBL" id="CP015515">
    <property type="protein sequence ID" value="AND17589.1"/>
    <property type="molecule type" value="Genomic_DNA"/>
</dbReference>
<dbReference type="Gene3D" id="3.20.20.20">
    <property type="entry name" value="Dihydropteroate synthase-like"/>
    <property type="match status" value="1"/>
</dbReference>